<feature type="domain" description="KIB1-4 beta-propeller" evidence="2">
    <location>
        <begin position="320"/>
        <end position="559"/>
    </location>
</feature>
<dbReference type="AlphaFoldDB" id="A0A6V7PI70"/>
<dbReference type="InterPro" id="IPR005174">
    <property type="entry name" value="KIB1-4_b-propeller"/>
</dbReference>
<name>A0A6V7PI70_ANACO</name>
<dbReference type="EMBL" id="LR862148">
    <property type="protein sequence ID" value="CAD1830572.1"/>
    <property type="molecule type" value="Genomic_DNA"/>
</dbReference>
<reference evidence="3" key="1">
    <citation type="submission" date="2020-07" db="EMBL/GenBank/DDBJ databases">
        <authorList>
            <person name="Lin J."/>
        </authorList>
    </citation>
    <scope>NUCLEOTIDE SEQUENCE</scope>
</reference>
<dbReference type="PANTHER" id="PTHR44259">
    <property type="entry name" value="OS07G0183000 PROTEIN-RELATED"/>
    <property type="match status" value="1"/>
</dbReference>
<sequence length="1195" mass="134613">MKLVLHNPVTGDTIQLPPLDGTIFVASPDPFIRNLLFEHQFFIRRAILSSDPSADCDFLVALFVDTATSRCLTWQSRDHLWTVRKHPKFVPEEIIFYRDHRCIAIGPNGDCVIFDFASATNGGSSSGGGSSGGFFVRVPKLPVSGTPFLVESAANVWLVTVNFTTPAEEGEFTIHRLDFSTLPRKVTAVPADFDIGGRIWFLGQCNSMSVASKHFPGFEGDSIYLMEINRHSLEDPRNNYTASIWELQRKNVIVGRSSIEGECRVYTPWPKLWWVPPNLHKKLAALPATVPRPHRLPPQLPFLLLLFSRRRADDPAHPAFFSLTTNRTFDLRQLADARESICIGSCYGWLFLLFPDFNLVLRNPVTGDTIRLPSLDGTIFVASPDPFIRNLLFEHQIFIHRAILSSDPSANHDFLVALFSDTPTSCCLTWRSGDNFWTVREHPKFVPEEIIFYRDHRCIAIGPNGTCAIFDFASTTGGGWWQLLHESAQIASFGIAVSWLDFSTLPNKVTAVPADIDIGGRIWFLGQCNSMSVVSTHFPGFESDSIYLSEINWYSSGDPRNNYTANIWEYQLKNVIAPQAQRRGWRAALPATVPGPHRLPPQLPFLLLFFSRCRADDPAHPAFFSLTSNRTFALRHLADAHESVCIGSCYGWLFLLFPDFNLVLRNPVTGDTIRLPPLDGTIGLASPDPFMRNLLFEHHFFIRRAILSSDPSADCDFLVALFVDTATSRCLTWGSGDRLWTIREHPKLDFSRLPEKVMVVPRGFDLGGQIWFLGQCNSMSVASTHFPGFEGDSIYLAKINWYSSEDPGNNYTANIWEYQLKNVIAHRRSVEGECRVYSPWPQLWWVPPNLHKKLARDLRRHLRHPPRRVPELESRAPRHRARPAPPPPQLPFLLPFFSRCRADDPAYPAFFSLTTNRTFALRHLADAHESICIGSCYGWLFLLFPDINLVLRNPVTGDTIRLPPLDGTIDLTSPDPFMRNLLFEHHFFIHRAILSSDPSADRDFLVALFVDTATSRCLTWGSGDRLWTIRDHPKFIPKKSYSTETAAASPSAPTETAPSSSSPQQPTGAAAVAAAAASSRDTLPDKVTVVPADSGIGGRIWFLGQCNSMSVASTHVPGFEGTSIYLTEIYRHTSEDPHNNYTANIWRCQLKNVIVGRRRIELECRVRSIEGECRVYTPWPTLWWVPPNLHKKLGE</sequence>
<dbReference type="InterPro" id="IPR050942">
    <property type="entry name" value="F-box_BR-signaling"/>
</dbReference>
<dbReference type="PANTHER" id="PTHR44259:SF114">
    <property type="entry name" value="OS06G0707300 PROTEIN"/>
    <property type="match status" value="1"/>
</dbReference>
<proteinExistence type="predicted"/>
<feature type="region of interest" description="Disordered" evidence="1">
    <location>
        <begin position="866"/>
        <end position="887"/>
    </location>
</feature>
<evidence type="ECO:0000313" key="3">
    <source>
        <dbReference type="EMBL" id="CAD1830572.1"/>
    </source>
</evidence>
<feature type="compositionally biased region" description="Low complexity" evidence="1">
    <location>
        <begin position="1042"/>
        <end position="1069"/>
    </location>
</feature>
<accession>A0A6V7PI70</accession>
<feature type="region of interest" description="Disordered" evidence="1">
    <location>
        <begin position="1040"/>
        <end position="1069"/>
    </location>
</feature>
<gene>
    <name evidence="3" type="ORF">CB5_LOCUS13783</name>
</gene>
<evidence type="ECO:0000256" key="1">
    <source>
        <dbReference type="SAM" id="MobiDB-lite"/>
    </source>
</evidence>
<feature type="domain" description="KIB1-4 beta-propeller" evidence="2">
    <location>
        <begin position="623"/>
        <end position="747"/>
    </location>
</feature>
<organism evidence="3">
    <name type="scientific">Ananas comosus var. bracteatus</name>
    <name type="common">red pineapple</name>
    <dbReference type="NCBI Taxonomy" id="296719"/>
    <lineage>
        <taxon>Eukaryota</taxon>
        <taxon>Viridiplantae</taxon>
        <taxon>Streptophyta</taxon>
        <taxon>Embryophyta</taxon>
        <taxon>Tracheophyta</taxon>
        <taxon>Spermatophyta</taxon>
        <taxon>Magnoliopsida</taxon>
        <taxon>Liliopsida</taxon>
        <taxon>Poales</taxon>
        <taxon>Bromeliaceae</taxon>
        <taxon>Bromelioideae</taxon>
        <taxon>Ananas</taxon>
    </lineage>
</organism>
<protein>
    <recommendedName>
        <fullName evidence="2">KIB1-4 beta-propeller domain-containing protein</fullName>
    </recommendedName>
</protein>
<dbReference type="Pfam" id="PF03478">
    <property type="entry name" value="Beta-prop_KIB1-4"/>
    <property type="match status" value="4"/>
</dbReference>
<feature type="domain" description="KIB1-4 beta-propeller" evidence="2">
    <location>
        <begin position="3"/>
        <end position="232"/>
    </location>
</feature>
<feature type="domain" description="KIB1-4 beta-propeller" evidence="2">
    <location>
        <begin position="910"/>
        <end position="1034"/>
    </location>
</feature>
<evidence type="ECO:0000259" key="2">
    <source>
        <dbReference type="Pfam" id="PF03478"/>
    </source>
</evidence>